<evidence type="ECO:0000313" key="2">
    <source>
        <dbReference type="EMBL" id="KAK1416673.1"/>
    </source>
</evidence>
<evidence type="ECO:0000313" key="3">
    <source>
        <dbReference type="Proteomes" id="UP001229421"/>
    </source>
</evidence>
<gene>
    <name evidence="2" type="ORF">QVD17_25788</name>
</gene>
<dbReference type="AlphaFoldDB" id="A0AAD8NQ89"/>
<accession>A0AAD8NQ89</accession>
<keyword evidence="3" id="KW-1185">Reference proteome</keyword>
<reference evidence="2" key="1">
    <citation type="journal article" date="2023" name="bioRxiv">
        <title>Improved chromosome-level genome assembly for marigold (Tagetes erecta).</title>
        <authorList>
            <person name="Jiang F."/>
            <person name="Yuan L."/>
            <person name="Wang S."/>
            <person name="Wang H."/>
            <person name="Xu D."/>
            <person name="Wang A."/>
            <person name="Fan W."/>
        </authorList>
    </citation>
    <scope>NUCLEOTIDE SEQUENCE</scope>
    <source>
        <strain evidence="2">WSJ</strain>
        <tissue evidence="2">Leaf</tissue>
    </source>
</reference>
<feature type="compositionally biased region" description="Polar residues" evidence="1">
    <location>
        <begin position="106"/>
        <end position="117"/>
    </location>
</feature>
<feature type="region of interest" description="Disordered" evidence="1">
    <location>
        <begin position="1"/>
        <end position="151"/>
    </location>
</feature>
<organism evidence="2 3">
    <name type="scientific">Tagetes erecta</name>
    <name type="common">African marigold</name>
    <dbReference type="NCBI Taxonomy" id="13708"/>
    <lineage>
        <taxon>Eukaryota</taxon>
        <taxon>Viridiplantae</taxon>
        <taxon>Streptophyta</taxon>
        <taxon>Embryophyta</taxon>
        <taxon>Tracheophyta</taxon>
        <taxon>Spermatophyta</taxon>
        <taxon>Magnoliopsida</taxon>
        <taxon>eudicotyledons</taxon>
        <taxon>Gunneridae</taxon>
        <taxon>Pentapetalae</taxon>
        <taxon>asterids</taxon>
        <taxon>campanulids</taxon>
        <taxon>Asterales</taxon>
        <taxon>Asteraceae</taxon>
        <taxon>Asteroideae</taxon>
        <taxon>Heliantheae alliance</taxon>
        <taxon>Tageteae</taxon>
        <taxon>Tagetes</taxon>
    </lineage>
</organism>
<dbReference type="InterPro" id="IPR004252">
    <property type="entry name" value="Probable_transposase_24"/>
</dbReference>
<dbReference type="InterPro" id="IPR039266">
    <property type="entry name" value="EN-1/SPM"/>
</dbReference>
<comment type="caution">
    <text evidence="2">The sequence shown here is derived from an EMBL/GenBank/DDBJ whole genome shotgun (WGS) entry which is preliminary data.</text>
</comment>
<evidence type="ECO:0000256" key="1">
    <source>
        <dbReference type="SAM" id="MobiDB-lite"/>
    </source>
</evidence>
<sequence length="534" mass="60368">MVNIMGRSSASGGRGRDIGRGIKDMKAHTFAKDDNGRDVSRGNSEDIMGRSFASGGRSWGTGRGINQERTTHTFSKDDKCRSVSQDLIGRSSASGGRGRGVGRGINQDTTTHTSSSYGRGMGSVPDSGRGGSNSFGQSYSDDSSDEDDESVAHVVVRRGPASQVQQPDPINREWITVVYDEFSNQKRSTRTIKANLEAMWSGPWETWKDVPKEDRQRLFERFQGYYQWEKNWDAKVHRCWNRINARKLSGMLRRVRKGAISIATKKGLEVGDDLSVLLDFKPPWIDSESWTKLVEIWNTPEWKAKSLRNTQNRAKSTCKHTLGSQSFVTAKLSADKKLGREISFDEMWMQAHCKKGSRPLDKVSEGEGLGDGLDLEENVHQDVWSDVRSFQTYEKYKAYVVEKYGDEGTLFDYDGWIQASGGMNKGKVYGLNNVSDPLALMTGIPYTECSSTSYEYGRESLEIQRLKGIIEGLVAEKEMEKAEKEREKAEKEKEKAEKEREKVEKQKEKIDKENMLERMMKMEAMLKSLTKQLP</sequence>
<dbReference type="GO" id="GO:0032196">
    <property type="term" value="P:transposition"/>
    <property type="evidence" value="ECO:0007669"/>
    <property type="project" value="InterPro"/>
</dbReference>
<name>A0AAD8NQ89_TARER</name>
<feature type="compositionally biased region" description="Low complexity" evidence="1">
    <location>
        <begin position="1"/>
        <end position="11"/>
    </location>
</feature>
<feature type="compositionally biased region" description="Basic and acidic residues" evidence="1">
    <location>
        <begin position="69"/>
        <end position="81"/>
    </location>
</feature>
<evidence type="ECO:0008006" key="4">
    <source>
        <dbReference type="Google" id="ProtNLM"/>
    </source>
</evidence>
<dbReference type="Proteomes" id="UP001229421">
    <property type="component" value="Unassembled WGS sequence"/>
</dbReference>
<dbReference type="PANTHER" id="PTHR33157:SF12">
    <property type="entry name" value="TRANSPOSASE TNP1_EN_SPM-LIKE DOMAIN-CONTAINING PROTEIN"/>
    <property type="match status" value="1"/>
</dbReference>
<dbReference type="EMBL" id="JAUHHV010000007">
    <property type="protein sequence ID" value="KAK1416673.1"/>
    <property type="molecule type" value="Genomic_DNA"/>
</dbReference>
<dbReference type="Pfam" id="PF03004">
    <property type="entry name" value="Transposase_24"/>
    <property type="match status" value="1"/>
</dbReference>
<feature type="compositionally biased region" description="Basic and acidic residues" evidence="1">
    <location>
        <begin position="14"/>
        <end position="48"/>
    </location>
</feature>
<protein>
    <recommendedName>
        <fullName evidence="4">Transposase, Ptta/En/Spm, plant</fullName>
    </recommendedName>
</protein>
<feature type="region of interest" description="Disordered" evidence="1">
    <location>
        <begin position="481"/>
        <end position="514"/>
    </location>
</feature>
<proteinExistence type="predicted"/>
<dbReference type="PANTHER" id="PTHR33157">
    <property type="entry name" value="AUTONOMOUS TRANSPOSABLE ELEMENT EN-1 MOSAIC PROTEIN-RELATED"/>
    <property type="match status" value="1"/>
</dbReference>